<dbReference type="Pfam" id="PF00501">
    <property type="entry name" value="AMP-binding"/>
    <property type="match status" value="1"/>
</dbReference>
<dbReference type="EMBL" id="BIFH01000028">
    <property type="protein sequence ID" value="GCD98575.1"/>
    <property type="molecule type" value="Genomic_DNA"/>
</dbReference>
<evidence type="ECO:0000259" key="3">
    <source>
        <dbReference type="PROSITE" id="PS50075"/>
    </source>
</evidence>
<comment type="caution">
    <text evidence="4">The sequence shown here is derived from an EMBL/GenBank/DDBJ whole genome shotgun (WGS) entry which is preliminary data.</text>
</comment>
<keyword evidence="1" id="KW-0596">Phosphopantetheine</keyword>
<dbReference type="PANTHER" id="PTHR44845:SF6">
    <property type="entry name" value="BETA-ALANINE-ACTIVATING ENZYME"/>
    <property type="match status" value="1"/>
</dbReference>
<dbReference type="InterPro" id="IPR010071">
    <property type="entry name" value="AA_adenyl_dom"/>
</dbReference>
<keyword evidence="2" id="KW-0597">Phosphoprotein</keyword>
<dbReference type="InterPro" id="IPR036291">
    <property type="entry name" value="NAD(P)-bd_dom_sf"/>
</dbReference>
<dbReference type="InterPro" id="IPR006162">
    <property type="entry name" value="Ppantetheine_attach_site"/>
</dbReference>
<dbReference type="Gene3D" id="1.10.1200.10">
    <property type="entry name" value="ACP-like"/>
    <property type="match status" value="1"/>
</dbReference>
<dbReference type="InterPro" id="IPR042099">
    <property type="entry name" value="ANL_N_sf"/>
</dbReference>
<evidence type="ECO:0000313" key="4">
    <source>
        <dbReference type="EMBL" id="GCD98575.1"/>
    </source>
</evidence>
<dbReference type="InterPro" id="IPR010080">
    <property type="entry name" value="Thioester_reductase-like_dom"/>
</dbReference>
<dbReference type="Pfam" id="PF13193">
    <property type="entry name" value="AMP-binding_C"/>
    <property type="match status" value="1"/>
</dbReference>
<evidence type="ECO:0000256" key="2">
    <source>
        <dbReference type="ARBA" id="ARBA00022553"/>
    </source>
</evidence>
<dbReference type="NCBIfam" id="TIGR01746">
    <property type="entry name" value="Thioester-redct"/>
    <property type="match status" value="1"/>
</dbReference>
<dbReference type="InterPro" id="IPR036736">
    <property type="entry name" value="ACP-like_sf"/>
</dbReference>
<feature type="domain" description="Carrier" evidence="3">
    <location>
        <begin position="626"/>
        <end position="702"/>
    </location>
</feature>
<gene>
    <name evidence="4" type="primary">nrp</name>
    <name evidence="4" type="ORF">EHYA_06286</name>
</gene>
<dbReference type="SUPFAM" id="SSF51735">
    <property type="entry name" value="NAD(P)-binding Rossmann-fold domains"/>
    <property type="match status" value="1"/>
</dbReference>
<dbReference type="Gene3D" id="3.30.300.30">
    <property type="match status" value="1"/>
</dbReference>
<evidence type="ECO:0000313" key="5">
    <source>
        <dbReference type="Proteomes" id="UP000286931"/>
    </source>
</evidence>
<evidence type="ECO:0000256" key="1">
    <source>
        <dbReference type="ARBA" id="ARBA00022450"/>
    </source>
</evidence>
<dbReference type="Proteomes" id="UP000286931">
    <property type="component" value="Unassembled WGS sequence"/>
</dbReference>
<dbReference type="InterPro" id="IPR000873">
    <property type="entry name" value="AMP-dep_synth/lig_dom"/>
</dbReference>
<dbReference type="Gene3D" id="3.40.50.720">
    <property type="entry name" value="NAD(P)-binding Rossmann-like Domain"/>
    <property type="match status" value="1"/>
</dbReference>
<organism evidence="4 5">
    <name type="scientific">Embleya hyalina</name>
    <dbReference type="NCBI Taxonomy" id="516124"/>
    <lineage>
        <taxon>Bacteria</taxon>
        <taxon>Bacillati</taxon>
        <taxon>Actinomycetota</taxon>
        <taxon>Actinomycetes</taxon>
        <taxon>Kitasatosporales</taxon>
        <taxon>Streptomycetaceae</taxon>
        <taxon>Embleya</taxon>
    </lineage>
</organism>
<name>A0A401YVK6_9ACTN</name>
<dbReference type="AlphaFoldDB" id="A0A401YVK6"/>
<dbReference type="Pfam" id="PF07993">
    <property type="entry name" value="NAD_binding_4"/>
    <property type="match status" value="1"/>
</dbReference>
<reference evidence="4 5" key="1">
    <citation type="submission" date="2018-12" db="EMBL/GenBank/DDBJ databases">
        <title>Draft genome sequence of Embleya hyalina NBRC 13850T.</title>
        <authorList>
            <person name="Komaki H."/>
            <person name="Hosoyama A."/>
            <person name="Kimura A."/>
            <person name="Ichikawa N."/>
            <person name="Tamura T."/>
        </authorList>
    </citation>
    <scope>NUCLEOTIDE SEQUENCE [LARGE SCALE GENOMIC DNA]</scope>
    <source>
        <strain evidence="4 5">NBRC 13850</strain>
    </source>
</reference>
<dbReference type="InterPro" id="IPR045851">
    <property type="entry name" value="AMP-bd_C_sf"/>
</dbReference>
<dbReference type="CDD" id="cd05930">
    <property type="entry name" value="A_NRPS"/>
    <property type="match status" value="1"/>
</dbReference>
<proteinExistence type="predicted"/>
<dbReference type="PROSITE" id="PS00012">
    <property type="entry name" value="PHOSPHOPANTETHEINE"/>
    <property type="match status" value="1"/>
</dbReference>
<dbReference type="Gene3D" id="3.40.50.12780">
    <property type="entry name" value="N-terminal domain of ligase-like"/>
    <property type="match status" value="1"/>
</dbReference>
<dbReference type="SUPFAM" id="SSF47336">
    <property type="entry name" value="ACP-like"/>
    <property type="match status" value="1"/>
</dbReference>
<dbReference type="InterPro" id="IPR013120">
    <property type="entry name" value="FAR_NAD-bd"/>
</dbReference>
<dbReference type="SUPFAM" id="SSF56801">
    <property type="entry name" value="Acetyl-CoA synthetase-like"/>
    <property type="match status" value="1"/>
</dbReference>
<dbReference type="InterPro" id="IPR025110">
    <property type="entry name" value="AMP-bd_C"/>
</dbReference>
<dbReference type="InterPro" id="IPR009081">
    <property type="entry name" value="PP-bd_ACP"/>
</dbReference>
<accession>A0A401YVK6</accession>
<dbReference type="NCBIfam" id="TIGR01733">
    <property type="entry name" value="AA-adenyl-dom"/>
    <property type="match status" value="1"/>
</dbReference>
<dbReference type="Pfam" id="PF00550">
    <property type="entry name" value="PP-binding"/>
    <property type="match status" value="1"/>
</dbReference>
<sequence>MADAAVRTLTEVARRLGRELALTATTIDPTAVAIHTHDASDDTAGPTVRVRIDPAGRPAVELRCPPGDVWERAAAAVTEMHAELLGTVLADPDPGPDLREVAALSPDTESAVLGPLAGVRVDHGPYRSVPERILAIGRSLPDAVAVYAADGTLTYRQFVARADALAARIRAAAPGTDALVPILVADGLALPVSWAAAMTAGIGYVPIDPRWPAVRIAHTLDLLDAPVVLCTDPTAVPAAHRDRAIRVELADTEPQFTPPGTPGPAPHDVVYGVYTSGTTGTPQCAVNLHGGLANRLAFMDRWFGPPPDREVVLQNTRHTFDSAFWQLFWPLTTGGATVVPTAGEHLDLQHTIELIDTHAVTVTDFVPAVLGALLTLLERRPATVERLRSLRHLVVGGEQINPQDVQALRKMLPGLRVSNAYGPSEASIGMIFHEVTTEDGDDIPLGRPIDNCVAVVVDVDGRPLPPGATGEIVIGGACVGAGYHGEPHRTAQRFFDSLTFGRMYRTGDLGHLDADGRFHFAGRVDHQIKVGGVRVEPGEIENVALACKGVRQAVALVTGSAESRERELLLVVTGTAGEEAVLAHLRARLPRAGIPQRVVTVAEMPLTEAGKIDRRRLAVRVERPDSPPSAVDADPVLTILRTALRRPDFTADDDFFAAGGNSLRAVAVVVELSDRFGTDIGVRDMVEHPTASGLRRLIARRGHERIPTSADLVAADLADLADLATIPAPRPARRSRAARTVLLTGATGFVGTRLLHELLEHTDLTVLCLTRGEDDSHARQRLLDALSAQDLSHAGYTGRITAVAGDLALPGFGLTNTRLRRLADECDLIVHGGALVNLLYDYRMHREPNVLGTAELIRLARDAGGIPLHYISTLGVLHDHALAVGHPVPEDVDITAVTPPSSGYSLSKWVAERLVHAADDLPVTVLRLGEVMPAVDAAAVPNPTALTHLLLTAFERLGAVPRATIRSDYSPLDTIARAIVETILDPAMHGRAAHLFSPGSVHFDELAGARAERVSCALFLSRLRTAAAAGDPELGALLAVFEHRAAGRGDDEADLRAVLEDLLQDNPALFTTSHTRPKEPVGA</sequence>
<dbReference type="PANTHER" id="PTHR44845">
    <property type="entry name" value="CARRIER DOMAIN-CONTAINING PROTEIN"/>
    <property type="match status" value="1"/>
</dbReference>
<keyword evidence="5" id="KW-1185">Reference proteome</keyword>
<dbReference type="PROSITE" id="PS50075">
    <property type="entry name" value="CARRIER"/>
    <property type="match status" value="1"/>
</dbReference>
<protein>
    <submittedName>
        <fullName evidence="4">Non-ribosomal peptide synthetase</fullName>
    </submittedName>
</protein>